<feature type="transmembrane region" description="Helical" evidence="6">
    <location>
        <begin position="21"/>
        <end position="41"/>
    </location>
</feature>
<evidence type="ECO:0000256" key="5">
    <source>
        <dbReference type="ARBA" id="ARBA00023251"/>
    </source>
</evidence>
<organism evidence="8 9">
    <name type="scientific">Actinotalea lenta</name>
    <dbReference type="NCBI Taxonomy" id="3064654"/>
    <lineage>
        <taxon>Bacteria</taxon>
        <taxon>Bacillati</taxon>
        <taxon>Actinomycetota</taxon>
        <taxon>Actinomycetes</taxon>
        <taxon>Micrococcales</taxon>
        <taxon>Cellulomonadaceae</taxon>
        <taxon>Actinotalea</taxon>
    </lineage>
</organism>
<protein>
    <submittedName>
        <fullName evidence="8">ABC transporter permease</fullName>
    </submittedName>
</protein>
<dbReference type="RefSeq" id="WP_304599464.1">
    <property type="nucleotide sequence ID" value="NZ_JAUQYO010000003.1"/>
</dbReference>
<feature type="transmembrane region" description="Helical" evidence="6">
    <location>
        <begin position="168"/>
        <end position="187"/>
    </location>
</feature>
<name>A0ABT9D4W8_9CELL</name>
<keyword evidence="9" id="KW-1185">Reference proteome</keyword>
<proteinExistence type="predicted"/>
<keyword evidence="2 6" id="KW-0812">Transmembrane</keyword>
<accession>A0ABT9D4W8</accession>
<dbReference type="PANTHER" id="PTHR43027:SF2">
    <property type="entry name" value="TRANSPORT PERMEASE PROTEIN"/>
    <property type="match status" value="1"/>
</dbReference>
<dbReference type="Proteomes" id="UP001232536">
    <property type="component" value="Unassembled WGS sequence"/>
</dbReference>
<keyword evidence="4 6" id="KW-0472">Membrane</keyword>
<evidence type="ECO:0000256" key="3">
    <source>
        <dbReference type="ARBA" id="ARBA00022989"/>
    </source>
</evidence>
<feature type="transmembrane region" description="Helical" evidence="6">
    <location>
        <begin position="139"/>
        <end position="161"/>
    </location>
</feature>
<feature type="transmembrane region" description="Helical" evidence="6">
    <location>
        <begin position="226"/>
        <end position="245"/>
    </location>
</feature>
<sequence length="248" mass="25224">MRPWGESARTELWLLVREPTTVVFALALPAVFVLVLGSVFGDTPDQGGDVFRGVGGATYYTPAYIALAAASVGLIILPTHLAGYRERGVLRRVRGAGIPVGAVLFGQVTVATVLSLLGGALVVATAIPTIGPDTADDVLGVVVTAVVGALAFALVGLALGAALPTARAAQGAGILVWFVVFMVGGAGPPEAVLPDAMATVGDWTPLRPLVTALQDVWFGPGWNLRLLGVLGAVGLAGAAVAGWRLSRD</sequence>
<dbReference type="InterPro" id="IPR000412">
    <property type="entry name" value="ABC_2_transport"/>
</dbReference>
<dbReference type="EMBL" id="JAUQYP010000001">
    <property type="protein sequence ID" value="MDO8105757.1"/>
    <property type="molecule type" value="Genomic_DNA"/>
</dbReference>
<evidence type="ECO:0000313" key="8">
    <source>
        <dbReference type="EMBL" id="MDO8105757.1"/>
    </source>
</evidence>
<dbReference type="Pfam" id="PF01061">
    <property type="entry name" value="ABC2_membrane"/>
    <property type="match status" value="1"/>
</dbReference>
<feature type="domain" description="ABC-2 type transporter transmembrane" evidence="7">
    <location>
        <begin position="10"/>
        <end position="216"/>
    </location>
</feature>
<evidence type="ECO:0000256" key="6">
    <source>
        <dbReference type="SAM" id="Phobius"/>
    </source>
</evidence>
<keyword evidence="3 6" id="KW-1133">Transmembrane helix</keyword>
<gene>
    <name evidence="8" type="ORF">Q6348_00920</name>
</gene>
<evidence type="ECO:0000256" key="4">
    <source>
        <dbReference type="ARBA" id="ARBA00023136"/>
    </source>
</evidence>
<keyword evidence="5" id="KW-0046">Antibiotic resistance</keyword>
<dbReference type="PANTHER" id="PTHR43027">
    <property type="entry name" value="DOXORUBICIN RESISTANCE ABC TRANSPORTER PERMEASE PROTEIN DRRC-RELATED"/>
    <property type="match status" value="1"/>
</dbReference>
<feature type="transmembrane region" description="Helical" evidence="6">
    <location>
        <begin position="61"/>
        <end position="84"/>
    </location>
</feature>
<comment type="caution">
    <text evidence="8">The sequence shown here is derived from an EMBL/GenBank/DDBJ whole genome shotgun (WGS) entry which is preliminary data.</text>
</comment>
<evidence type="ECO:0000256" key="1">
    <source>
        <dbReference type="ARBA" id="ARBA00004141"/>
    </source>
</evidence>
<reference evidence="8 9" key="1">
    <citation type="submission" date="2023-07" db="EMBL/GenBank/DDBJ databases">
        <title>Description of novel actinomycetes strains, isolated from tidal flat sediment.</title>
        <authorList>
            <person name="Lu C."/>
        </authorList>
    </citation>
    <scope>NUCLEOTIDE SEQUENCE [LARGE SCALE GENOMIC DNA]</scope>
    <source>
        <strain evidence="8 9">SYSU T00b441</strain>
    </source>
</reference>
<evidence type="ECO:0000256" key="2">
    <source>
        <dbReference type="ARBA" id="ARBA00022692"/>
    </source>
</evidence>
<dbReference type="InterPro" id="IPR013525">
    <property type="entry name" value="ABC2_TM"/>
</dbReference>
<dbReference type="InterPro" id="IPR052902">
    <property type="entry name" value="ABC-2_transporter"/>
</dbReference>
<feature type="transmembrane region" description="Helical" evidence="6">
    <location>
        <begin position="96"/>
        <end position="127"/>
    </location>
</feature>
<dbReference type="PIRSF" id="PIRSF006648">
    <property type="entry name" value="DrrB"/>
    <property type="match status" value="1"/>
</dbReference>
<comment type="subcellular location">
    <subcellularLocation>
        <location evidence="1">Membrane</location>
        <topology evidence="1">Multi-pass membrane protein</topology>
    </subcellularLocation>
</comment>
<evidence type="ECO:0000313" key="9">
    <source>
        <dbReference type="Proteomes" id="UP001232536"/>
    </source>
</evidence>
<evidence type="ECO:0000259" key="7">
    <source>
        <dbReference type="Pfam" id="PF01061"/>
    </source>
</evidence>